<sequence length="187" mass="21609">MILKTKRLILRQWRDEDYPVYAKLNADPKVMRYFPFLLSAEQSFEQANRLKNNIAERGWGLWAVELKESEEFIGFIGLNAVDAGSGIPNAPMIEIGWRLLSTHWGKGYATEGAKRALKFAFEELKVAEIYSFTALVNKPSQRVMIKAGMRNIGADFDHPKLTPKDALSRHCLYRIRREEWMYHSATK</sequence>
<evidence type="ECO:0000313" key="2">
    <source>
        <dbReference type="EMBL" id="CDG20994.1"/>
    </source>
</evidence>
<dbReference type="InterPro" id="IPR000182">
    <property type="entry name" value="GNAT_dom"/>
</dbReference>
<dbReference type="InterPro" id="IPR051531">
    <property type="entry name" value="N-acetyltransferase"/>
</dbReference>
<dbReference type="Pfam" id="PF13302">
    <property type="entry name" value="Acetyltransf_3"/>
    <property type="match status" value="1"/>
</dbReference>
<organism evidence="2 3">
    <name type="scientific">Xenorhabdus poinarii G6</name>
    <dbReference type="NCBI Taxonomy" id="1354304"/>
    <lineage>
        <taxon>Bacteria</taxon>
        <taxon>Pseudomonadati</taxon>
        <taxon>Pseudomonadota</taxon>
        <taxon>Gammaproteobacteria</taxon>
        <taxon>Enterobacterales</taxon>
        <taxon>Morganellaceae</taxon>
        <taxon>Xenorhabdus</taxon>
    </lineage>
</organism>
<dbReference type="RefSeq" id="WP_045958275.1">
    <property type="nucleotide sequence ID" value="NZ_FO704551.1"/>
</dbReference>
<accession>A0A068R1R6</accession>
<dbReference type="OrthoDB" id="9801656at2"/>
<feature type="domain" description="N-acetyltransferase" evidence="1">
    <location>
        <begin position="8"/>
        <end position="178"/>
    </location>
</feature>
<dbReference type="SUPFAM" id="SSF55729">
    <property type="entry name" value="Acyl-CoA N-acyltransferases (Nat)"/>
    <property type="match status" value="1"/>
</dbReference>
<name>A0A068R1R6_9GAMM</name>
<dbReference type="PROSITE" id="PS51186">
    <property type="entry name" value="GNAT"/>
    <property type="match status" value="1"/>
</dbReference>
<dbReference type="HOGENOM" id="CLU_013985_3_1_6"/>
<evidence type="ECO:0000313" key="3">
    <source>
        <dbReference type="Proteomes" id="UP000032735"/>
    </source>
</evidence>
<dbReference type="STRING" id="1354304.XPG1_1339"/>
<evidence type="ECO:0000259" key="1">
    <source>
        <dbReference type="PROSITE" id="PS51186"/>
    </source>
</evidence>
<keyword evidence="2" id="KW-0808">Transferase</keyword>
<dbReference type="Gene3D" id="3.40.630.30">
    <property type="match status" value="1"/>
</dbReference>
<gene>
    <name evidence="2" type="ORF">XPG1_1339</name>
</gene>
<dbReference type="EMBL" id="FO704551">
    <property type="protein sequence ID" value="CDG20994.1"/>
    <property type="molecule type" value="Genomic_DNA"/>
</dbReference>
<proteinExistence type="predicted"/>
<reference evidence="2 3" key="1">
    <citation type="submission" date="2013-07" db="EMBL/GenBank/DDBJ databases">
        <authorList>
            <person name="Genoscope - CEA"/>
        </authorList>
    </citation>
    <scope>NUCLEOTIDE SEQUENCE [LARGE SCALE GENOMIC DNA]</scope>
    <source>
        <strain evidence="2 3">G6</strain>
    </source>
</reference>
<dbReference type="Proteomes" id="UP000032735">
    <property type="component" value="Chromosome"/>
</dbReference>
<protein>
    <submittedName>
        <fullName evidence="2">GCN5-related N-acetyltransferase</fullName>
    </submittedName>
</protein>
<dbReference type="PANTHER" id="PTHR43792">
    <property type="entry name" value="GNAT FAMILY, PUTATIVE (AFU_ORTHOLOGUE AFUA_3G00765)-RELATED-RELATED"/>
    <property type="match status" value="1"/>
</dbReference>
<keyword evidence="3" id="KW-1185">Reference proteome</keyword>
<dbReference type="GO" id="GO:0016747">
    <property type="term" value="F:acyltransferase activity, transferring groups other than amino-acyl groups"/>
    <property type="evidence" value="ECO:0007669"/>
    <property type="project" value="InterPro"/>
</dbReference>
<dbReference type="AlphaFoldDB" id="A0A068R1R6"/>
<dbReference type="PANTHER" id="PTHR43792:SF1">
    <property type="entry name" value="N-ACETYLTRANSFERASE DOMAIN-CONTAINING PROTEIN"/>
    <property type="match status" value="1"/>
</dbReference>
<dbReference type="KEGG" id="xpo:XPG1_1339"/>
<dbReference type="InterPro" id="IPR016181">
    <property type="entry name" value="Acyl_CoA_acyltransferase"/>
</dbReference>